<feature type="compositionally biased region" description="Low complexity" evidence="2">
    <location>
        <begin position="1176"/>
        <end position="1198"/>
    </location>
</feature>
<dbReference type="InterPro" id="IPR007110">
    <property type="entry name" value="Ig-like_dom"/>
</dbReference>
<dbReference type="PANTHER" id="PTHR13817:SF73">
    <property type="entry name" value="FIBRONECTIN TYPE-III DOMAIN-CONTAINING PROTEIN"/>
    <property type="match status" value="1"/>
</dbReference>
<keyword evidence="1" id="KW-0677">Repeat</keyword>
<feature type="domain" description="Fibronectin type-III" evidence="6">
    <location>
        <begin position="617"/>
        <end position="712"/>
    </location>
</feature>
<dbReference type="InterPro" id="IPR003598">
    <property type="entry name" value="Ig_sub2"/>
</dbReference>
<feature type="transmembrane region" description="Helical" evidence="3">
    <location>
        <begin position="837"/>
        <end position="865"/>
    </location>
</feature>
<feature type="compositionally biased region" description="Polar residues" evidence="2">
    <location>
        <begin position="1099"/>
        <end position="1113"/>
    </location>
</feature>
<feature type="compositionally biased region" description="Polar residues" evidence="2">
    <location>
        <begin position="1138"/>
        <end position="1153"/>
    </location>
</feature>
<evidence type="ECO:0000259" key="5">
    <source>
        <dbReference type="PROSITE" id="PS50835"/>
    </source>
</evidence>
<feature type="signal peptide" evidence="4">
    <location>
        <begin position="1"/>
        <end position="17"/>
    </location>
</feature>
<organism evidence="7 8">
    <name type="scientific">Adineta ricciae</name>
    <name type="common">Rotifer</name>
    <dbReference type="NCBI Taxonomy" id="249248"/>
    <lineage>
        <taxon>Eukaryota</taxon>
        <taxon>Metazoa</taxon>
        <taxon>Spiralia</taxon>
        <taxon>Gnathifera</taxon>
        <taxon>Rotifera</taxon>
        <taxon>Eurotatoria</taxon>
        <taxon>Bdelloidea</taxon>
        <taxon>Adinetida</taxon>
        <taxon>Adinetidae</taxon>
        <taxon>Adineta</taxon>
    </lineage>
</organism>
<dbReference type="CDD" id="cd00063">
    <property type="entry name" value="FN3"/>
    <property type="match status" value="3"/>
</dbReference>
<feature type="region of interest" description="Disordered" evidence="2">
    <location>
        <begin position="1065"/>
        <end position="1213"/>
    </location>
</feature>
<dbReference type="InterPro" id="IPR050964">
    <property type="entry name" value="Striated_Muscle_Regulatory"/>
</dbReference>
<protein>
    <submittedName>
        <fullName evidence="7">Uncharacterized protein</fullName>
    </submittedName>
</protein>
<feature type="compositionally biased region" description="Pro residues" evidence="2">
    <location>
        <begin position="1114"/>
        <end position="1126"/>
    </location>
</feature>
<accession>A0A814T7C4</accession>
<feature type="domain" description="Fibronectin type-III" evidence="6">
    <location>
        <begin position="516"/>
        <end position="610"/>
    </location>
</feature>
<dbReference type="Proteomes" id="UP000663828">
    <property type="component" value="Unassembled WGS sequence"/>
</dbReference>
<dbReference type="Gene3D" id="2.60.40.10">
    <property type="entry name" value="Immunoglobulins"/>
    <property type="match status" value="7"/>
</dbReference>
<dbReference type="SUPFAM" id="SSF49265">
    <property type="entry name" value="Fibronectin type III"/>
    <property type="match status" value="2"/>
</dbReference>
<dbReference type="SUPFAM" id="SSF48726">
    <property type="entry name" value="Immunoglobulin"/>
    <property type="match status" value="4"/>
</dbReference>
<evidence type="ECO:0000256" key="2">
    <source>
        <dbReference type="SAM" id="MobiDB-lite"/>
    </source>
</evidence>
<evidence type="ECO:0000256" key="4">
    <source>
        <dbReference type="SAM" id="SignalP"/>
    </source>
</evidence>
<keyword evidence="8" id="KW-1185">Reference proteome</keyword>
<feature type="compositionally biased region" description="Polar residues" evidence="2">
    <location>
        <begin position="1065"/>
        <end position="1075"/>
    </location>
</feature>
<dbReference type="PROSITE" id="PS50835">
    <property type="entry name" value="IG_LIKE"/>
    <property type="match status" value="4"/>
</dbReference>
<dbReference type="PROSITE" id="PS50853">
    <property type="entry name" value="FN3"/>
    <property type="match status" value="3"/>
</dbReference>
<dbReference type="InterPro" id="IPR036179">
    <property type="entry name" value="Ig-like_dom_sf"/>
</dbReference>
<feature type="domain" description="Ig-like" evidence="5">
    <location>
        <begin position="404"/>
        <end position="495"/>
    </location>
</feature>
<dbReference type="SMART" id="SM00408">
    <property type="entry name" value="IGc2"/>
    <property type="match status" value="4"/>
</dbReference>
<feature type="domain" description="Ig-like" evidence="5">
    <location>
        <begin position="120"/>
        <end position="198"/>
    </location>
</feature>
<dbReference type="PANTHER" id="PTHR13817">
    <property type="entry name" value="TITIN"/>
    <property type="match status" value="1"/>
</dbReference>
<evidence type="ECO:0000256" key="1">
    <source>
        <dbReference type="ARBA" id="ARBA00022737"/>
    </source>
</evidence>
<dbReference type="SMART" id="SM00409">
    <property type="entry name" value="IG"/>
    <property type="match status" value="5"/>
</dbReference>
<dbReference type="PRINTS" id="PR00014">
    <property type="entry name" value="FNTYPEIII"/>
</dbReference>
<keyword evidence="3" id="KW-1133">Transmembrane helix</keyword>
<evidence type="ECO:0000313" key="7">
    <source>
        <dbReference type="EMBL" id="CAF1157989.1"/>
    </source>
</evidence>
<feature type="domain" description="Ig-like" evidence="5">
    <location>
        <begin position="206"/>
        <end position="277"/>
    </location>
</feature>
<evidence type="ECO:0000259" key="6">
    <source>
        <dbReference type="PROSITE" id="PS50853"/>
    </source>
</evidence>
<dbReference type="InterPro" id="IPR013783">
    <property type="entry name" value="Ig-like_fold"/>
</dbReference>
<keyword evidence="3" id="KW-0812">Transmembrane</keyword>
<dbReference type="Pfam" id="PF13927">
    <property type="entry name" value="Ig_3"/>
    <property type="match status" value="3"/>
</dbReference>
<dbReference type="InterPro" id="IPR003599">
    <property type="entry name" value="Ig_sub"/>
</dbReference>
<dbReference type="Pfam" id="PF00041">
    <property type="entry name" value="fn3"/>
    <property type="match status" value="3"/>
</dbReference>
<dbReference type="InterPro" id="IPR003961">
    <property type="entry name" value="FN3_dom"/>
</dbReference>
<keyword evidence="4" id="KW-0732">Signal</keyword>
<dbReference type="InterPro" id="IPR036116">
    <property type="entry name" value="FN3_sf"/>
</dbReference>
<sequence length="1213" mass="138906">MNIRILIFYFLIHFSQCTNTDNKPPVIIEQPQDILVELDKPMALHCRAEASSLDDLRVNWYKDGRLVTMDPNARIITEFMALHVINTMPQDAGAYYCVAENSYGRTQSRTAHVNFIKLDKDFIVSPSSTTAAIGERIRLRCEPPHGSPSPLIHWTKDGKNLSLALDHYDLILPSIQSTDFGSYRCVASNGLIRQSSVAHLTEFYRPKIYIRPSTPRLDIQRGKSIDLQCQVESSNDDDQYQIEWHYGQKTGPIIGRNNRIDIPAIDYNHSGLYICLVIYNSGRRRHLFSEEVFVAVHERLTVNNEEKLFSQATMNVYAGRSAVIECQLPMNINEKISWHIINRTDIMMENNHRFEFFDQNHYRVKIRRIEEFDNDLLFECSYKNQRQLSQSLLKLRVQRLEPPPILSYVPNNQTVPNGVEVIFPCQTKDNQKAQWWFIPASRSHKSIKIENTEKYKIESNSDLIIRLAEKSDIGMYKCVVVNLNNDETSWSAYLNVEDPRSNTIFRRVERKDLPQSPTQPLAIAINSNSIELAWNYPSNDVQGYLIEYFNLNNDEKTLEWKRIYTTNKNSRQVIHNLKMDSAYQFLIRARNSFGYGQPSLLSELIETRHEQQLNDDFIRLLDPINIQETSVTIQWNILQSNYLVDRYSISVRTEKDINERIETLVNKYNVTTYTITNLRPNTDYTIRVLGINSVTNTISRPSNTIIVRTLESIPSSSPIDVQVELTSRTSLSIRWSPPKDTEQNGRIMAYKVNCLGANESSSIRLLNISADAKGLHIRSLIEDMQYCISVAARTALGYGPYSQPICVTMNEDYLKLNPNLNRYNLKRRFREAISQPWFLPILIISSVLFTCALLYTLWLCFHYILRQRRHGLKFGGSNSSSSSSSSSNQFVEMPVHKTLSNGTRYDLIKDTPPPPSSVAALWADTLGSGIRLQCCTTTTASASSQNDHEPHLMNIHKNPINSLLQQSKQQQQQQQQQLNPYATTGIFQHNHSSPQTVSTLLPTYSESVRSPALPSHHTVLDQEPIAPVHYQPPWLDHPSSSFQYRSQPHTPYHHHHYCVHCTSQSHPHTPSSIRTSTRHKHPNQQQLRTNSEVRWPMETTMNSSPLVKRQSQYAPPPLIPPPPQPSNPMMINSLGGETMTTSWASSTDASNRESVSSSSTNQNEQRKILNEHSRSSSEGSLFSDSEQQPNPSPSNQSSLIDQERRPTFLMPTV</sequence>
<proteinExistence type="predicted"/>
<feature type="domain" description="Fibronectin type-III" evidence="6">
    <location>
        <begin position="717"/>
        <end position="812"/>
    </location>
</feature>
<feature type="chain" id="PRO_5032419582" evidence="4">
    <location>
        <begin position="18"/>
        <end position="1213"/>
    </location>
</feature>
<dbReference type="EMBL" id="CAJNOR010001526">
    <property type="protein sequence ID" value="CAF1157989.1"/>
    <property type="molecule type" value="Genomic_DNA"/>
</dbReference>
<reference evidence="7" key="1">
    <citation type="submission" date="2021-02" db="EMBL/GenBank/DDBJ databases">
        <authorList>
            <person name="Nowell W R."/>
        </authorList>
    </citation>
    <scope>NUCLEOTIDE SEQUENCE</scope>
</reference>
<keyword evidence="3" id="KW-0472">Membrane</keyword>
<feature type="compositionally biased region" description="Basic and acidic residues" evidence="2">
    <location>
        <begin position="1164"/>
        <end position="1175"/>
    </location>
</feature>
<feature type="compositionally biased region" description="Polar residues" evidence="2">
    <location>
        <begin position="1083"/>
        <end position="1092"/>
    </location>
</feature>
<evidence type="ECO:0000313" key="8">
    <source>
        <dbReference type="Proteomes" id="UP000663828"/>
    </source>
</evidence>
<gene>
    <name evidence="7" type="ORF">XAT740_LOCUS21323</name>
</gene>
<feature type="domain" description="Ig-like" evidence="5">
    <location>
        <begin position="25"/>
        <end position="114"/>
    </location>
</feature>
<evidence type="ECO:0000256" key="3">
    <source>
        <dbReference type="SAM" id="Phobius"/>
    </source>
</evidence>
<comment type="caution">
    <text evidence="7">The sequence shown here is derived from an EMBL/GenBank/DDBJ whole genome shotgun (WGS) entry which is preliminary data.</text>
</comment>
<name>A0A814T7C4_ADIRI</name>
<dbReference type="AlphaFoldDB" id="A0A814T7C4"/>
<dbReference type="SMART" id="SM00060">
    <property type="entry name" value="FN3"/>
    <property type="match status" value="3"/>
</dbReference>